<keyword evidence="1" id="KW-0812">Transmembrane</keyword>
<feature type="transmembrane region" description="Helical" evidence="1">
    <location>
        <begin position="66"/>
        <end position="84"/>
    </location>
</feature>
<evidence type="ECO:0000256" key="1">
    <source>
        <dbReference type="SAM" id="Phobius"/>
    </source>
</evidence>
<sequence length="221" mass="26582">MRAHHVNFRYILLEDGKEYFLLDKLPTLWGYFFPYLNWFSNRTIYQLTESQFWEVRMRKKHWLETLVIPMPVFLAVSVWAGRIRTSESLDTYLNSPRFSFTERLIYWFLTFILAVLFANLVHFLSSRSLAKKFNFSLYTKEQGKIKLAKLAPWMKKQFKSVLILNFLIVLFSYLILNWGTIIFLIFHGLMLLISLLLAGDLSYSENCQYIIERKEEKEWKD</sequence>
<evidence type="ECO:0000313" key="2">
    <source>
        <dbReference type="EMBL" id="KAA0119781.1"/>
    </source>
</evidence>
<dbReference type="NCBIfam" id="TIGR01218">
    <property type="entry name" value="Gpos_tandem_5TM"/>
    <property type="match status" value="1"/>
</dbReference>
<dbReference type="AlphaFoldDB" id="A0A5A7ZVF6"/>
<dbReference type="RefSeq" id="WP_149565642.1">
    <property type="nucleotide sequence ID" value="NZ_JAJEPA010000005.1"/>
</dbReference>
<name>A0A5A7ZVF6_STRSA</name>
<feature type="transmembrane region" description="Helical" evidence="1">
    <location>
        <begin position="158"/>
        <end position="175"/>
    </location>
</feature>
<dbReference type="Pfam" id="PF04276">
    <property type="entry name" value="DUF443"/>
    <property type="match status" value="1"/>
</dbReference>
<keyword evidence="1" id="KW-1133">Transmembrane helix</keyword>
<gene>
    <name evidence="2" type="ORF">FKX92_04410</name>
</gene>
<proteinExistence type="predicted"/>
<reference evidence="2 3" key="1">
    <citation type="submission" date="2019-06" db="EMBL/GenBank/DDBJ databases">
        <title>Genome sequence and analysis of a MDR-Streptococcus sanguis isolated from throat swab of children with scarlet fever from Hangzhou,China.</title>
        <authorList>
            <person name="Huang Y."/>
            <person name="Xie L."/>
            <person name="Liu W."/>
        </authorList>
    </citation>
    <scope>NUCLEOTIDE SEQUENCE [LARGE SCALE GENOMIC DNA]</scope>
    <source>
        <strain evidence="2 3">S28</strain>
    </source>
</reference>
<dbReference type="Proteomes" id="UP000324105">
    <property type="component" value="Unassembled WGS sequence"/>
</dbReference>
<dbReference type="EMBL" id="VIBR01000001">
    <property type="protein sequence ID" value="KAA0119781.1"/>
    <property type="molecule type" value="Genomic_DNA"/>
</dbReference>
<accession>A0A5A7ZVF6</accession>
<protein>
    <submittedName>
        <fullName evidence="2">DUF443 family protein</fullName>
    </submittedName>
</protein>
<keyword evidence="1" id="KW-0472">Membrane</keyword>
<comment type="caution">
    <text evidence="2">The sequence shown here is derived from an EMBL/GenBank/DDBJ whole genome shotgun (WGS) entry which is preliminary data.</text>
</comment>
<evidence type="ECO:0000313" key="3">
    <source>
        <dbReference type="Proteomes" id="UP000324105"/>
    </source>
</evidence>
<feature type="transmembrane region" description="Helical" evidence="1">
    <location>
        <begin position="104"/>
        <end position="124"/>
    </location>
</feature>
<dbReference type="InterPro" id="IPR005915">
    <property type="entry name" value="Tandem_5TM"/>
</dbReference>
<organism evidence="2 3">
    <name type="scientific">Streptococcus sanguinis</name>
    <dbReference type="NCBI Taxonomy" id="1305"/>
    <lineage>
        <taxon>Bacteria</taxon>
        <taxon>Bacillati</taxon>
        <taxon>Bacillota</taxon>
        <taxon>Bacilli</taxon>
        <taxon>Lactobacillales</taxon>
        <taxon>Streptococcaceae</taxon>
        <taxon>Streptococcus</taxon>
    </lineage>
</organism>